<accession>A0A165DLT6</accession>
<dbReference type="PANTHER" id="PTHR43450">
    <property type="entry name" value="ASPARTYL-TRNA SYNTHETASE"/>
    <property type="match status" value="1"/>
</dbReference>
<comment type="subcellular location">
    <subcellularLocation>
        <location evidence="1">Cytoplasm</location>
    </subcellularLocation>
</comment>
<dbReference type="InterPro" id="IPR045864">
    <property type="entry name" value="aa-tRNA-synth_II/BPL/LPL"/>
</dbReference>
<evidence type="ECO:0000313" key="13">
    <source>
        <dbReference type="EMBL" id="KZV84857.1"/>
    </source>
</evidence>
<keyword evidence="8" id="KW-0648">Protein biosynthesis</keyword>
<dbReference type="NCBIfam" id="NF003483">
    <property type="entry name" value="PRK05159.1"/>
    <property type="match status" value="1"/>
</dbReference>
<evidence type="ECO:0000256" key="9">
    <source>
        <dbReference type="ARBA" id="ARBA00023146"/>
    </source>
</evidence>
<evidence type="ECO:0000256" key="4">
    <source>
        <dbReference type="ARBA" id="ARBA00022490"/>
    </source>
</evidence>
<dbReference type="EC" id="6.1.1.12" evidence="3"/>
<evidence type="ECO:0000256" key="11">
    <source>
        <dbReference type="SAM" id="MobiDB-lite"/>
    </source>
</evidence>
<dbReference type="CDD" id="cd04320">
    <property type="entry name" value="AspRS_cyto_N"/>
    <property type="match status" value="1"/>
</dbReference>
<dbReference type="STRING" id="1314781.A0A165DLT6"/>
<dbReference type="GO" id="GO:0005829">
    <property type="term" value="C:cytosol"/>
    <property type="evidence" value="ECO:0007669"/>
    <property type="project" value="TreeGrafter"/>
</dbReference>
<evidence type="ECO:0000256" key="10">
    <source>
        <dbReference type="ARBA" id="ARBA00047904"/>
    </source>
</evidence>
<keyword evidence="4" id="KW-0963">Cytoplasm</keyword>
<dbReference type="FunFam" id="3.30.930.10:FF:000013">
    <property type="entry name" value="Aspartate--tRNA ligase, cytoplasmic"/>
    <property type="match status" value="1"/>
</dbReference>
<dbReference type="PANTHER" id="PTHR43450:SF2">
    <property type="entry name" value="ASPARTATE--TRNA LIGASE"/>
    <property type="match status" value="1"/>
</dbReference>
<evidence type="ECO:0000256" key="3">
    <source>
        <dbReference type="ARBA" id="ARBA00012841"/>
    </source>
</evidence>
<keyword evidence="9 13" id="KW-0030">Aminoacyl-tRNA synthetase</keyword>
<feature type="compositionally biased region" description="Basic and acidic residues" evidence="11">
    <location>
        <begin position="916"/>
        <end position="925"/>
    </location>
</feature>
<dbReference type="NCBIfam" id="TIGR00458">
    <property type="entry name" value="aspS_nondisc"/>
    <property type="match status" value="1"/>
</dbReference>
<dbReference type="GO" id="GO:0017101">
    <property type="term" value="C:aminoacyl-tRNA synthetase multienzyme complex"/>
    <property type="evidence" value="ECO:0007669"/>
    <property type="project" value="TreeGrafter"/>
</dbReference>
<evidence type="ECO:0000259" key="12">
    <source>
        <dbReference type="PROSITE" id="PS50862"/>
    </source>
</evidence>
<dbReference type="SUPFAM" id="SSF55681">
    <property type="entry name" value="Class II aaRS and biotin synthetases"/>
    <property type="match status" value="1"/>
</dbReference>
<feature type="domain" description="Aminoacyl-transfer RNA synthetases class-II family profile" evidence="12">
    <location>
        <begin position="252"/>
        <end position="550"/>
    </location>
</feature>
<dbReference type="InterPro" id="IPR004364">
    <property type="entry name" value="Aa-tRNA-synt_II"/>
</dbReference>
<evidence type="ECO:0000313" key="14">
    <source>
        <dbReference type="Proteomes" id="UP000077266"/>
    </source>
</evidence>
<name>A0A165DLT6_EXIGL</name>
<dbReference type="OrthoDB" id="372395at2759"/>
<evidence type="ECO:0000256" key="5">
    <source>
        <dbReference type="ARBA" id="ARBA00022598"/>
    </source>
</evidence>
<dbReference type="GO" id="GO:0005524">
    <property type="term" value="F:ATP binding"/>
    <property type="evidence" value="ECO:0007669"/>
    <property type="project" value="UniProtKB-KW"/>
</dbReference>
<dbReference type="CDD" id="cd00776">
    <property type="entry name" value="AsxRS_core"/>
    <property type="match status" value="1"/>
</dbReference>
<evidence type="ECO:0000256" key="8">
    <source>
        <dbReference type="ARBA" id="ARBA00022917"/>
    </source>
</evidence>
<dbReference type="InterPro" id="IPR002312">
    <property type="entry name" value="Asp/Asn-tRNA-synth_IIb"/>
</dbReference>
<dbReference type="Gene3D" id="2.40.50.140">
    <property type="entry name" value="Nucleic acid-binding proteins"/>
    <property type="match status" value="1"/>
</dbReference>
<dbReference type="Pfam" id="PF09924">
    <property type="entry name" value="LPG_synthase_C"/>
    <property type="match status" value="1"/>
</dbReference>
<feature type="compositionally biased region" description="Basic and acidic residues" evidence="11">
    <location>
        <begin position="959"/>
        <end position="968"/>
    </location>
</feature>
<sequence>MASGLATKAQERIQKVATKVLGEDGEPVSKNQQRKAEKEQHKREKITARDHEHEELERMRLEDDERAAREETPAQRARYGPVERLPEDAPQDRISITSLSKNDVGKTVTFRARLHTIRVKSHALAFALFRQQGVSIQGVLSTEDPDITEHMIRWTRRLLIEAVVLVTGVVKDPPFDVVGASIHDIELTVRSIHLIATASTPVPFDIYHAELVEGSQEHEDYQRALKIPQITNRTRFAHRIMDLRTSAAQSIFRIQSGICSLFRGYLDERGFVEIHSPKLLGGASESGASVFSVQYFGRPAFLAQSPQLAKQMCISADFERVYEIGPVFRAENSNTHRHLTEYTGLDIEMTFEHDYHEVMHLVDGLIKHMLKGVHERYGEHIQSLRHQFPSEPLVWLEETPVLKFKEGIKMLKDSGWTEDSEDEDLSTAGERRLGELVKEKYKTDYYILDKFPASARPFYTMPDAEDANYTNSYDIFLRGQEILSGSQRIHDAKMLEEAMAKKGMRPETMEEYLDGFRWGAPPHGGCGFGLERIVMLLLGLGDIRHASLFPRDPKSLPLQPDFGEPLRHTEANTLEPSWARHRSEGTPEEMPPLEKLIANYGDAPNTAWLDRRYEIWRHPSTGAAIGFSRQGKYLIVIGDPLCDRSQLGRVTAAFLRHVEKELKLKPLWLLASEAQEKVLGEKHGWRTLTCVAEARVEPATATQDPAAPVARKIRHAEKEGVSITDIPAGQEVPEDIRQECDVRMNDWIHARKGKQVHLTDLDPWPDHEHRRYFVGRDREGKVCALVVLAQLAPRNGYQIKWALDFPGAPGGTIEYMVMHALREAQEMGAKSITFGATPAPAFEAAHNIPGLKAKALAHTYATITKALRLLNKSDFKEKLGAVQDAEYICYPPRGLGPMAVRAILKFFGASEDVQEESSREVRASEDGGAAGGSGSASPGFWRRSFDTVRAHGRSASRSRNRDSRDSRILAESPVPESPGA</sequence>
<evidence type="ECO:0000256" key="2">
    <source>
        <dbReference type="ARBA" id="ARBA00005312"/>
    </source>
</evidence>
<reference evidence="13 14" key="1">
    <citation type="journal article" date="2016" name="Mol. Biol. Evol.">
        <title>Comparative Genomics of Early-Diverging Mushroom-Forming Fungi Provides Insights into the Origins of Lignocellulose Decay Capabilities.</title>
        <authorList>
            <person name="Nagy L.G."/>
            <person name="Riley R."/>
            <person name="Tritt A."/>
            <person name="Adam C."/>
            <person name="Daum C."/>
            <person name="Floudas D."/>
            <person name="Sun H."/>
            <person name="Yadav J.S."/>
            <person name="Pangilinan J."/>
            <person name="Larsson K.H."/>
            <person name="Matsuura K."/>
            <person name="Barry K."/>
            <person name="Labutti K."/>
            <person name="Kuo R."/>
            <person name="Ohm R.A."/>
            <person name="Bhattacharya S.S."/>
            <person name="Shirouzu T."/>
            <person name="Yoshinaga Y."/>
            <person name="Martin F.M."/>
            <person name="Grigoriev I.V."/>
            <person name="Hibbett D.S."/>
        </authorList>
    </citation>
    <scope>NUCLEOTIDE SEQUENCE [LARGE SCALE GENOMIC DNA]</scope>
    <source>
        <strain evidence="13 14">HHB12029</strain>
    </source>
</reference>
<dbReference type="AlphaFoldDB" id="A0A165DLT6"/>
<dbReference type="InterPro" id="IPR006195">
    <property type="entry name" value="aa-tRNA-synth_II"/>
</dbReference>
<dbReference type="SUPFAM" id="SSF50249">
    <property type="entry name" value="Nucleic acid-binding proteins"/>
    <property type="match status" value="1"/>
</dbReference>
<dbReference type="Pfam" id="PF00152">
    <property type="entry name" value="tRNA-synt_2"/>
    <property type="match status" value="1"/>
</dbReference>
<dbReference type="EMBL" id="KV426208">
    <property type="protein sequence ID" value="KZV84857.1"/>
    <property type="molecule type" value="Genomic_DNA"/>
</dbReference>
<dbReference type="InterPro" id="IPR004523">
    <property type="entry name" value="Asp-tRNA_synthase_2"/>
</dbReference>
<dbReference type="PROSITE" id="PS50862">
    <property type="entry name" value="AA_TRNA_LIGASE_II"/>
    <property type="match status" value="1"/>
</dbReference>
<gene>
    <name evidence="13" type="ORF">EXIGLDRAFT_623737</name>
</gene>
<feature type="region of interest" description="Disordered" evidence="11">
    <location>
        <begin position="18"/>
        <end position="88"/>
    </location>
</feature>
<feature type="compositionally biased region" description="Basic and acidic residues" evidence="11">
    <location>
        <begin position="34"/>
        <end position="73"/>
    </location>
</feature>
<organism evidence="13 14">
    <name type="scientific">Exidia glandulosa HHB12029</name>
    <dbReference type="NCBI Taxonomy" id="1314781"/>
    <lineage>
        <taxon>Eukaryota</taxon>
        <taxon>Fungi</taxon>
        <taxon>Dikarya</taxon>
        <taxon>Basidiomycota</taxon>
        <taxon>Agaricomycotina</taxon>
        <taxon>Agaricomycetes</taxon>
        <taxon>Auriculariales</taxon>
        <taxon>Exidiaceae</taxon>
        <taxon>Exidia</taxon>
    </lineage>
</organism>
<keyword evidence="14" id="KW-1185">Reference proteome</keyword>
<proteinExistence type="inferred from homology"/>
<dbReference type="PRINTS" id="PR01042">
    <property type="entry name" value="TRNASYNTHASP"/>
</dbReference>
<dbReference type="Gene3D" id="3.30.930.10">
    <property type="entry name" value="Bira Bifunctional Protein, Domain 2"/>
    <property type="match status" value="1"/>
</dbReference>
<evidence type="ECO:0000256" key="7">
    <source>
        <dbReference type="ARBA" id="ARBA00022840"/>
    </source>
</evidence>
<dbReference type="HAMAP" id="MF_02075">
    <property type="entry name" value="Asp_tRNA_synth_type2"/>
    <property type="match status" value="1"/>
</dbReference>
<keyword evidence="5" id="KW-0436">Ligase</keyword>
<keyword evidence="7" id="KW-0067">ATP-binding</keyword>
<dbReference type="GO" id="GO:0006422">
    <property type="term" value="P:aspartyl-tRNA aminoacylation"/>
    <property type="evidence" value="ECO:0007669"/>
    <property type="project" value="InterPro"/>
</dbReference>
<dbReference type="InterPro" id="IPR012340">
    <property type="entry name" value="NA-bd_OB-fold"/>
</dbReference>
<evidence type="ECO:0000256" key="1">
    <source>
        <dbReference type="ARBA" id="ARBA00004496"/>
    </source>
</evidence>
<dbReference type="GO" id="GO:0004815">
    <property type="term" value="F:aspartate-tRNA ligase activity"/>
    <property type="evidence" value="ECO:0007669"/>
    <property type="project" value="UniProtKB-EC"/>
</dbReference>
<dbReference type="InterPro" id="IPR024320">
    <property type="entry name" value="LPG_synthase_C"/>
</dbReference>
<dbReference type="InParanoid" id="A0A165DLT6"/>
<comment type="similarity">
    <text evidence="2">Belongs to the class-II aminoacyl-tRNA synthetase family. Type 2 subfamily.</text>
</comment>
<feature type="region of interest" description="Disordered" evidence="11">
    <location>
        <begin position="915"/>
        <end position="980"/>
    </location>
</feature>
<dbReference type="GO" id="GO:0003723">
    <property type="term" value="F:RNA binding"/>
    <property type="evidence" value="ECO:0007669"/>
    <property type="project" value="TreeGrafter"/>
</dbReference>
<keyword evidence="6" id="KW-0547">Nucleotide-binding</keyword>
<dbReference type="Proteomes" id="UP000077266">
    <property type="component" value="Unassembled WGS sequence"/>
</dbReference>
<evidence type="ECO:0000256" key="6">
    <source>
        <dbReference type="ARBA" id="ARBA00022741"/>
    </source>
</evidence>
<comment type="catalytic activity">
    <reaction evidence="10">
        <text>tRNA(Asp) + L-aspartate + ATP = L-aspartyl-tRNA(Asp) + AMP + diphosphate</text>
        <dbReference type="Rhea" id="RHEA:19649"/>
        <dbReference type="Rhea" id="RHEA-COMP:9660"/>
        <dbReference type="Rhea" id="RHEA-COMP:9678"/>
        <dbReference type="ChEBI" id="CHEBI:29991"/>
        <dbReference type="ChEBI" id="CHEBI:30616"/>
        <dbReference type="ChEBI" id="CHEBI:33019"/>
        <dbReference type="ChEBI" id="CHEBI:78442"/>
        <dbReference type="ChEBI" id="CHEBI:78516"/>
        <dbReference type="ChEBI" id="CHEBI:456215"/>
        <dbReference type="EC" id="6.1.1.12"/>
    </reaction>
</comment>
<protein>
    <recommendedName>
        <fullName evidence="3">aspartate--tRNA ligase</fullName>
        <ecNumber evidence="3">6.1.1.12</ecNumber>
    </recommendedName>
</protein>